<dbReference type="Proteomes" id="UP000070457">
    <property type="component" value="Unassembled WGS sequence"/>
</dbReference>
<protein>
    <submittedName>
        <fullName evidence="2">Uncharacterized protein</fullName>
    </submittedName>
</protein>
<name>A0A136LW47_9BACT</name>
<keyword evidence="1" id="KW-1133">Transmembrane helix</keyword>
<evidence type="ECO:0000256" key="1">
    <source>
        <dbReference type="SAM" id="Phobius"/>
    </source>
</evidence>
<organism evidence="2 3">
    <name type="scientific">candidate division WS6 bacterium OLB20</name>
    <dbReference type="NCBI Taxonomy" id="1617426"/>
    <lineage>
        <taxon>Bacteria</taxon>
        <taxon>Candidatus Dojkabacteria</taxon>
    </lineage>
</organism>
<proteinExistence type="predicted"/>
<feature type="transmembrane region" description="Helical" evidence="1">
    <location>
        <begin position="110"/>
        <end position="127"/>
    </location>
</feature>
<feature type="transmembrane region" description="Helical" evidence="1">
    <location>
        <begin position="6"/>
        <end position="22"/>
    </location>
</feature>
<gene>
    <name evidence="2" type="ORF">TR69_WS6001001465</name>
</gene>
<keyword evidence="1" id="KW-0812">Transmembrane</keyword>
<evidence type="ECO:0000313" key="3">
    <source>
        <dbReference type="Proteomes" id="UP000070457"/>
    </source>
</evidence>
<dbReference type="AlphaFoldDB" id="A0A136LW47"/>
<feature type="transmembrane region" description="Helical" evidence="1">
    <location>
        <begin position="29"/>
        <end position="51"/>
    </location>
</feature>
<dbReference type="EMBL" id="JYNZ01000006">
    <property type="protein sequence ID" value="KXK25859.1"/>
    <property type="molecule type" value="Genomic_DNA"/>
</dbReference>
<reference evidence="2 3" key="1">
    <citation type="submission" date="2015-02" db="EMBL/GenBank/DDBJ databases">
        <title>Improved understanding of the partial-nitritation anammox process through 23 genomes representing the majority of the microbial community.</title>
        <authorList>
            <person name="Speth D.R."/>
            <person name="In T Zandt M."/>
            <person name="Guerrero Cruz S."/>
            <person name="Jetten M.S."/>
            <person name="Dutilh B.E."/>
        </authorList>
    </citation>
    <scope>NUCLEOTIDE SEQUENCE [LARGE SCALE GENOMIC DNA]</scope>
    <source>
        <strain evidence="2">OLB20</strain>
    </source>
</reference>
<keyword evidence="1" id="KW-0472">Membrane</keyword>
<comment type="caution">
    <text evidence="2">The sequence shown here is derived from an EMBL/GenBank/DDBJ whole genome shotgun (WGS) entry which is preliminary data.</text>
</comment>
<dbReference type="STRING" id="1617426.TR69_WS6001001465"/>
<sequence>MFRIVLNIMLFITFMVIMPGISSPKGPVAAIIAGFGFALIMTLLANILNFFKFPDNFWGNFLIGTLLTLLYFVLLQFLIRGIIEFGAGYIGGSDFIIFTLPKLVTLADPLFVLVFSAVALVLCSIILDKLSDS</sequence>
<evidence type="ECO:0000313" key="2">
    <source>
        <dbReference type="EMBL" id="KXK25859.1"/>
    </source>
</evidence>
<accession>A0A136LW47</accession>
<feature type="transmembrane region" description="Helical" evidence="1">
    <location>
        <begin position="57"/>
        <end position="79"/>
    </location>
</feature>